<dbReference type="CDD" id="cd05300">
    <property type="entry name" value="2-Hacid_dh_1"/>
    <property type="match status" value="1"/>
</dbReference>
<reference evidence="4 5" key="1">
    <citation type="submission" date="2020-08" db="EMBL/GenBank/DDBJ databases">
        <title>Genome public.</title>
        <authorList>
            <person name="Liu C."/>
            <person name="Sun Q."/>
        </authorList>
    </citation>
    <scope>NUCLEOTIDE SEQUENCE [LARGE SCALE GENOMIC DNA]</scope>
    <source>
        <strain evidence="4 5">BX1</strain>
    </source>
</reference>
<keyword evidence="1" id="KW-0560">Oxidoreductase</keyword>
<sequence length="322" mass="34641">MPVIQNILVVCRTEPRHRIMLEEALPEASFTYAGPDSASEEAVAEADAIFGNLPPERLKSAARLKFLQLNSAGTDGYTAPGALPDGVLLANATGGYGPGISEYMLGVLLSLCKKLHCYRDQQHRALWQPLGEVRAVAGMTVLVVGLGDIGREFARRVKAMGAFVIGVRRRGTEKPGYVDELRLTEQLDELIPRADVVALCLPGTAGTRNIMNRGRISEMKQGAILINVGRGTALDAEALCDALDAGKLWGAALDVTDPEPLPAESRLWNTENLILTPHVSGGFTLPETHDRVVQLAAENLAAFARGLPVKSIVDLETGYRKL</sequence>
<dbReference type="InterPro" id="IPR015878">
    <property type="entry name" value="Ado_hCys_hydrolase_NAD-bd"/>
</dbReference>
<dbReference type="InterPro" id="IPR006140">
    <property type="entry name" value="D-isomer_DH_NAD-bd"/>
</dbReference>
<evidence type="ECO:0000313" key="5">
    <source>
        <dbReference type="Proteomes" id="UP000658131"/>
    </source>
</evidence>
<gene>
    <name evidence="4" type="ORF">H8717_10815</name>
</gene>
<dbReference type="PANTHER" id="PTHR43333:SF1">
    <property type="entry name" value="D-ISOMER SPECIFIC 2-HYDROXYACID DEHYDROGENASE NAD-BINDING DOMAIN-CONTAINING PROTEIN"/>
    <property type="match status" value="1"/>
</dbReference>
<evidence type="ECO:0000259" key="3">
    <source>
        <dbReference type="SMART" id="SM00997"/>
    </source>
</evidence>
<keyword evidence="5" id="KW-1185">Reference proteome</keyword>
<keyword evidence="2" id="KW-0520">NAD</keyword>
<dbReference type="SMART" id="SM00997">
    <property type="entry name" value="AdoHcyase_NAD"/>
    <property type="match status" value="1"/>
</dbReference>
<dbReference type="SUPFAM" id="SSF51735">
    <property type="entry name" value="NAD(P)-binding Rossmann-fold domains"/>
    <property type="match status" value="1"/>
</dbReference>
<accession>A0ABR7NKG3</accession>
<evidence type="ECO:0000256" key="2">
    <source>
        <dbReference type="ARBA" id="ARBA00023027"/>
    </source>
</evidence>
<organism evidence="4 5">
    <name type="scientific">Yanshouia hominis</name>
    <dbReference type="NCBI Taxonomy" id="2763673"/>
    <lineage>
        <taxon>Bacteria</taxon>
        <taxon>Bacillati</taxon>
        <taxon>Bacillota</taxon>
        <taxon>Clostridia</taxon>
        <taxon>Eubacteriales</taxon>
        <taxon>Oscillospiraceae</taxon>
        <taxon>Yanshouia</taxon>
    </lineage>
</organism>
<name>A0ABR7NKG3_9FIRM</name>
<evidence type="ECO:0000313" key="4">
    <source>
        <dbReference type="EMBL" id="MBC8576892.1"/>
    </source>
</evidence>
<dbReference type="Pfam" id="PF02826">
    <property type="entry name" value="2-Hacid_dh_C"/>
    <property type="match status" value="1"/>
</dbReference>
<protein>
    <submittedName>
        <fullName evidence="4">D-2-hydroxyacid dehydrogenase</fullName>
    </submittedName>
</protein>
<dbReference type="RefSeq" id="WP_262400368.1">
    <property type="nucleotide sequence ID" value="NZ_JACRTB010000017.1"/>
</dbReference>
<comment type="caution">
    <text evidence="4">The sequence shown here is derived from an EMBL/GenBank/DDBJ whole genome shotgun (WGS) entry which is preliminary data.</text>
</comment>
<feature type="domain" description="S-adenosyl-L-homocysteine hydrolase NAD binding" evidence="3">
    <location>
        <begin position="114"/>
        <end position="275"/>
    </location>
</feature>
<dbReference type="Gene3D" id="3.40.50.720">
    <property type="entry name" value="NAD(P)-binding Rossmann-like Domain"/>
    <property type="match status" value="2"/>
</dbReference>
<proteinExistence type="predicted"/>
<dbReference type="PANTHER" id="PTHR43333">
    <property type="entry name" value="2-HACID_DH_C DOMAIN-CONTAINING PROTEIN"/>
    <property type="match status" value="1"/>
</dbReference>
<dbReference type="EMBL" id="JACRTB010000017">
    <property type="protein sequence ID" value="MBC8576892.1"/>
    <property type="molecule type" value="Genomic_DNA"/>
</dbReference>
<dbReference type="SUPFAM" id="SSF52283">
    <property type="entry name" value="Formate/glycerate dehydrogenase catalytic domain-like"/>
    <property type="match status" value="1"/>
</dbReference>
<dbReference type="Proteomes" id="UP000658131">
    <property type="component" value="Unassembled WGS sequence"/>
</dbReference>
<dbReference type="InterPro" id="IPR036291">
    <property type="entry name" value="NAD(P)-bd_dom_sf"/>
</dbReference>
<evidence type="ECO:0000256" key="1">
    <source>
        <dbReference type="ARBA" id="ARBA00023002"/>
    </source>
</evidence>